<evidence type="ECO:0000256" key="4">
    <source>
        <dbReference type="ARBA" id="ARBA00023180"/>
    </source>
</evidence>
<evidence type="ECO:0000256" key="5">
    <source>
        <dbReference type="ARBA" id="ARBA00023319"/>
    </source>
</evidence>
<evidence type="ECO:0000313" key="9">
    <source>
        <dbReference type="EMBL" id="CAC5396525.1"/>
    </source>
</evidence>
<keyword evidence="6" id="KW-0812">Transmembrane</keyword>
<feature type="transmembrane region" description="Helical" evidence="6">
    <location>
        <begin position="336"/>
        <end position="358"/>
    </location>
</feature>
<keyword evidence="3" id="KW-1015">Disulfide bond</keyword>
<evidence type="ECO:0000313" key="10">
    <source>
        <dbReference type="Proteomes" id="UP000507470"/>
    </source>
</evidence>
<feature type="domain" description="Ig-like" evidence="8">
    <location>
        <begin position="27"/>
        <end position="105"/>
    </location>
</feature>
<keyword evidence="4" id="KW-0325">Glycoprotein</keyword>
<evidence type="ECO:0000256" key="2">
    <source>
        <dbReference type="ARBA" id="ARBA00023136"/>
    </source>
</evidence>
<dbReference type="GO" id="GO:0016020">
    <property type="term" value="C:membrane"/>
    <property type="evidence" value="ECO:0007669"/>
    <property type="project" value="UniProtKB-SubCell"/>
</dbReference>
<organism evidence="9 10">
    <name type="scientific">Mytilus coruscus</name>
    <name type="common">Sea mussel</name>
    <dbReference type="NCBI Taxonomy" id="42192"/>
    <lineage>
        <taxon>Eukaryota</taxon>
        <taxon>Metazoa</taxon>
        <taxon>Spiralia</taxon>
        <taxon>Lophotrochozoa</taxon>
        <taxon>Mollusca</taxon>
        <taxon>Bivalvia</taxon>
        <taxon>Autobranchia</taxon>
        <taxon>Pteriomorphia</taxon>
        <taxon>Mytilida</taxon>
        <taxon>Mytiloidea</taxon>
        <taxon>Mytilidae</taxon>
        <taxon>Mytilinae</taxon>
        <taxon>Mytilus</taxon>
    </lineage>
</organism>
<comment type="subcellular location">
    <subcellularLocation>
        <location evidence="1">Membrane</location>
        <topology evidence="1">Single-pass type I membrane protein</topology>
    </subcellularLocation>
</comment>
<keyword evidence="2 6" id="KW-0472">Membrane</keyword>
<dbReference type="Gene3D" id="2.60.40.10">
    <property type="entry name" value="Immunoglobulins"/>
    <property type="match status" value="2"/>
</dbReference>
<proteinExistence type="predicted"/>
<accession>A0A6J8CKG6</accession>
<reference evidence="9 10" key="1">
    <citation type="submission" date="2020-06" db="EMBL/GenBank/DDBJ databases">
        <authorList>
            <person name="Li R."/>
            <person name="Bekaert M."/>
        </authorList>
    </citation>
    <scope>NUCLEOTIDE SEQUENCE [LARGE SCALE GENOMIC DNA]</scope>
    <source>
        <strain evidence="10">wild</strain>
    </source>
</reference>
<dbReference type="OrthoDB" id="6282755at2759"/>
<keyword evidence="10" id="KW-1185">Reference proteome</keyword>
<feature type="signal peptide" evidence="7">
    <location>
        <begin position="1"/>
        <end position="18"/>
    </location>
</feature>
<sequence>MQAIVLLICLCEVTVAWANDDTQCKQPNKTINTLLTTVGSTNVLKCRVSQQTTSYTWENGETIAEKEIINPSFQHLNKFTINRTLQEYNLKISNISTADGGKYCCEQKCFQFCVQLCVIEAPEVSVIQLDDGSLLCNASGFPDNYSFSRWEHKSPTGKHLRYLNGTENGILNFDTLDGNIGLTYSLDGIYVCKIGNRMAEYDERNFQSGFTNVMFKGKPECLGKTVETAHADGSIKIQVDVYSSSKLTFNLLESEVDLPVKQSPKHKVTITESQTMVEMYNHQVHLNSTNIILEISDVDQQDTNSYRLEVSNNHGTSYCTVILPKGRKGSRKFDKVILAILSCGSAGFVLLIVAIILMKIGKHRVSKKTQKRENICYHRHEKQFNTYSMAKMRNEVFEEVTLNMDERDKGKRFTICSVVQDV</sequence>
<keyword evidence="7" id="KW-0732">Signal</keyword>
<dbReference type="InterPro" id="IPR051275">
    <property type="entry name" value="Cell_adhesion_signaling"/>
</dbReference>
<evidence type="ECO:0000256" key="7">
    <source>
        <dbReference type="SAM" id="SignalP"/>
    </source>
</evidence>
<name>A0A6J8CKG6_MYTCO</name>
<evidence type="ECO:0000256" key="1">
    <source>
        <dbReference type="ARBA" id="ARBA00004479"/>
    </source>
</evidence>
<evidence type="ECO:0000259" key="8">
    <source>
        <dbReference type="PROSITE" id="PS50835"/>
    </source>
</evidence>
<dbReference type="InterPro" id="IPR013783">
    <property type="entry name" value="Ig-like_fold"/>
</dbReference>
<keyword evidence="5" id="KW-0393">Immunoglobulin domain</keyword>
<dbReference type="EMBL" id="CACVKT020005625">
    <property type="protein sequence ID" value="CAC5396525.1"/>
    <property type="molecule type" value="Genomic_DNA"/>
</dbReference>
<evidence type="ECO:0000256" key="3">
    <source>
        <dbReference type="ARBA" id="ARBA00023157"/>
    </source>
</evidence>
<dbReference type="Proteomes" id="UP000507470">
    <property type="component" value="Unassembled WGS sequence"/>
</dbReference>
<dbReference type="InterPro" id="IPR007110">
    <property type="entry name" value="Ig-like_dom"/>
</dbReference>
<dbReference type="PROSITE" id="PS50835">
    <property type="entry name" value="IG_LIKE"/>
    <property type="match status" value="1"/>
</dbReference>
<protein>
    <recommendedName>
        <fullName evidence="8">Ig-like domain-containing protein</fullName>
    </recommendedName>
</protein>
<feature type="chain" id="PRO_5026792306" description="Ig-like domain-containing protein" evidence="7">
    <location>
        <begin position="19"/>
        <end position="422"/>
    </location>
</feature>
<dbReference type="PANTHER" id="PTHR11640">
    <property type="entry name" value="NEPHRIN"/>
    <property type="match status" value="1"/>
</dbReference>
<dbReference type="SUPFAM" id="SSF48726">
    <property type="entry name" value="Immunoglobulin"/>
    <property type="match status" value="2"/>
</dbReference>
<dbReference type="AlphaFoldDB" id="A0A6J8CKG6"/>
<dbReference type="PANTHER" id="PTHR11640:SF160">
    <property type="entry name" value="PEROXIDASIN HOMOLOG"/>
    <property type="match status" value="1"/>
</dbReference>
<evidence type="ECO:0000256" key="6">
    <source>
        <dbReference type="SAM" id="Phobius"/>
    </source>
</evidence>
<dbReference type="InterPro" id="IPR036179">
    <property type="entry name" value="Ig-like_dom_sf"/>
</dbReference>
<gene>
    <name evidence="9" type="ORF">MCOR_31072</name>
</gene>
<keyword evidence="6" id="KW-1133">Transmembrane helix</keyword>